<evidence type="ECO:0000256" key="3">
    <source>
        <dbReference type="SAM" id="MobiDB-lite"/>
    </source>
</evidence>
<dbReference type="Gramene" id="TraesLAC7A03G03790550.2">
    <property type="protein sequence ID" value="TraesLAC7A03G03790550.2"/>
    <property type="gene ID" value="TraesLAC7A03G03790550"/>
</dbReference>
<gene>
    <name evidence="5" type="primary">LOC123150845</name>
</gene>
<sequence>MKRGSWSHSHTSNTVTPSQSNPSATLSLHPLALTAAAMPPPPPQPAHLRLRVSITPPHPLPLPYSRRFSYATSGLATARHLSLRRGSRRRAPVCAARSEAAGAEGFDEELGRLLELLPGELRQRVEDHPELPALVEVVMDLGRPPLARFPSGDFLLSHRPISFDDLRQATAKVGDFGGDNRAGISRTLHRISAIRNRQGDIVGLTCRVGRAVPGSANLLQDLVKDGGSLLLIGPPGVGKTTVIREIARMLADDYEKRVMIVDTSNEIGGDGDIPHPGIGNARRLQVPNQEMQHKVLIEAVENHMPQAIVIDEIGTKLEAMAASTIAQRGIQLVASAHGVTIENLTMNPSLDMLVGGIQSVTLGDEEASRRRVQKTVLERKGPSTFAYAVEIVSKTELRVHRSLEATVDALLAGRMPNVEIRKLGSTGSVQQEVSVQKDQFRRGPYEIASQFEVASISNARTSLDSTFNLDSANGHIENSNVSEAGFNLYAYGISEEIALQAIKQLELEDMITLTYNISEADAVIALQSKLKKNSQIQAVLKSEDIPVFFAKTNSLVQITRALRVLVDDHVDGLIDVEDKEEVRSSEETDALEEARLAVEQVVIPKGESVQLLPRPSTIISSQVNLVESFNLKWEVTGKEPNACLRILPQFADREEGTTSEQETSETAPGLTDADGSFDGMDYTQTGVTRLPFLPE</sequence>
<dbReference type="Gramene" id="TraesSTA7A03G03832800.4">
    <property type="protein sequence ID" value="TraesSTA7A03G03832800.4"/>
    <property type="gene ID" value="TraesSTA7A03G03832800"/>
</dbReference>
<dbReference type="Gramene" id="TraesCS7A02G112800.1">
    <property type="protein sequence ID" value="TraesCS7A02G112800.1"/>
    <property type="gene ID" value="TraesCS7A02G112800"/>
</dbReference>
<dbReference type="GO" id="GO:0005524">
    <property type="term" value="F:ATP binding"/>
    <property type="evidence" value="ECO:0007669"/>
    <property type="project" value="UniProtKB-KW"/>
</dbReference>
<dbReference type="OMA" id="ILMLGRP"/>
<dbReference type="InterPro" id="IPR003593">
    <property type="entry name" value="AAA+_ATPase"/>
</dbReference>
<dbReference type="PANTHER" id="PTHR20953">
    <property type="entry name" value="KINASE-RELATED"/>
    <property type="match status" value="1"/>
</dbReference>
<keyword evidence="6" id="KW-1185">Reference proteome</keyword>
<dbReference type="RefSeq" id="XP_044426597.1">
    <property type="nucleotide sequence ID" value="XM_044570662.1"/>
</dbReference>
<dbReference type="FunFam" id="3.40.50.300:FF:001088">
    <property type="entry name" value="uncharacterized protein ycf45 isoform X2"/>
    <property type="match status" value="1"/>
</dbReference>
<dbReference type="InterPro" id="IPR034081">
    <property type="entry name" value="R3H_AAA"/>
</dbReference>
<dbReference type="Pfam" id="PF25516">
    <property type="entry name" value="PTPase"/>
    <property type="match status" value="1"/>
</dbReference>
<reference evidence="5" key="2">
    <citation type="submission" date="2018-10" db="UniProtKB">
        <authorList>
            <consortium name="EnsemblPlants"/>
        </authorList>
    </citation>
    <scope>IDENTIFICATION</scope>
</reference>
<evidence type="ECO:0000313" key="5">
    <source>
        <dbReference type="EnsemblPlants" id="TraesCS7A02G112800.1"/>
    </source>
</evidence>
<evidence type="ECO:0000259" key="4">
    <source>
        <dbReference type="SMART" id="SM00382"/>
    </source>
</evidence>
<dbReference type="Gramene" id="TraesLDM7A03G03844760.1">
    <property type="protein sequence ID" value="TraesLDM7A03G03844760.1"/>
    <property type="gene ID" value="TraesLDM7A03G03844760"/>
</dbReference>
<dbReference type="EnsemblPlants" id="TraesCS7A02G112800.1">
    <property type="protein sequence ID" value="TraesCS7A02G112800.1"/>
    <property type="gene ID" value="TraesCS7A02G112800"/>
</dbReference>
<dbReference type="STRING" id="4565.A0A3B6R9T4"/>
<dbReference type="CDD" id="cd00009">
    <property type="entry name" value="AAA"/>
    <property type="match status" value="1"/>
</dbReference>
<evidence type="ECO:0000256" key="1">
    <source>
        <dbReference type="ARBA" id="ARBA00022741"/>
    </source>
</evidence>
<accession>A0A3B6R9T4</accession>
<feature type="region of interest" description="Disordered" evidence="3">
    <location>
        <begin position="653"/>
        <end position="683"/>
    </location>
</feature>
<proteinExistence type="predicted"/>
<dbReference type="SMART" id="SM00382">
    <property type="entry name" value="AAA"/>
    <property type="match status" value="1"/>
</dbReference>
<dbReference type="AlphaFoldDB" id="A0A3B6R9T4"/>
<dbReference type="InterPro" id="IPR027417">
    <property type="entry name" value="P-loop_NTPase"/>
</dbReference>
<dbReference type="PaxDb" id="4565-Traes_7AS_D867B319B.1"/>
<dbReference type="Gramene" id="TraesWEE_scaffold_128111_01G000200.1">
    <property type="protein sequence ID" value="TraesWEE_scaffold_128111_01G000200.1"/>
    <property type="gene ID" value="TraesWEE_scaffold_128111_01G000200"/>
</dbReference>
<dbReference type="PRINTS" id="PR00830">
    <property type="entry name" value="ENDOLAPTASE"/>
</dbReference>
<dbReference type="InterPro" id="IPR045735">
    <property type="entry name" value="Spore_III_AA_AAA+_ATPase"/>
</dbReference>
<dbReference type="Gramene" id="TraesCS7A03G0266400.1">
    <property type="protein sequence ID" value="TraesCS7A03G0266400.1.CDS"/>
    <property type="gene ID" value="TraesCS7A03G0266400"/>
</dbReference>
<evidence type="ECO:0000256" key="2">
    <source>
        <dbReference type="ARBA" id="ARBA00022840"/>
    </source>
</evidence>
<dbReference type="RefSeq" id="XP_044426596.1">
    <property type="nucleotide sequence ID" value="XM_044570661.1"/>
</dbReference>
<dbReference type="SUPFAM" id="SSF52540">
    <property type="entry name" value="P-loop containing nucleoside triphosphate hydrolases"/>
    <property type="match status" value="1"/>
</dbReference>
<feature type="region of interest" description="Disordered" evidence="3">
    <location>
        <begin position="1"/>
        <end position="25"/>
    </location>
</feature>
<dbReference type="Gramene" id="TraesLDM7A03G03844760.2">
    <property type="protein sequence ID" value="TraesLDM7A03G03844760.2"/>
    <property type="gene ID" value="TraesLDM7A03G03844760"/>
</dbReference>
<dbReference type="Pfam" id="PF19568">
    <property type="entry name" value="Spore_III_AA"/>
    <property type="match status" value="1"/>
</dbReference>
<dbReference type="CDD" id="cd02645">
    <property type="entry name" value="R3H_AAA"/>
    <property type="match status" value="1"/>
</dbReference>
<feature type="domain" description="AAA+ ATPase" evidence="4">
    <location>
        <begin position="225"/>
        <end position="356"/>
    </location>
</feature>
<reference evidence="5" key="1">
    <citation type="submission" date="2018-08" db="EMBL/GenBank/DDBJ databases">
        <authorList>
            <person name="Rossello M."/>
        </authorList>
    </citation>
    <scope>NUCLEOTIDE SEQUENCE [LARGE SCALE GENOMIC DNA]</scope>
    <source>
        <strain evidence="5">cv. Chinese Spring</strain>
    </source>
</reference>
<dbReference type="InterPro" id="IPR058670">
    <property type="entry name" value="PTPase_dom"/>
</dbReference>
<dbReference type="Gramene" id="TraesMAC7A03G03839390.2">
    <property type="protein sequence ID" value="TraesMAC7A03G03839390.2"/>
    <property type="gene ID" value="TraesMAC7A03G03839390"/>
</dbReference>
<dbReference type="PANTHER" id="PTHR20953:SF3">
    <property type="entry name" value="P-LOOP CONTAINING NUCLEOSIDE TRIPHOSPHATE HYDROLASES SUPERFAMILY PROTEIN"/>
    <property type="match status" value="1"/>
</dbReference>
<dbReference type="OrthoDB" id="26838at2759"/>
<dbReference type="Proteomes" id="UP000019116">
    <property type="component" value="Chromosome 7A"/>
</dbReference>
<protein>
    <recommendedName>
        <fullName evidence="4">AAA+ ATPase domain-containing protein</fullName>
    </recommendedName>
</protein>
<organism evidence="5">
    <name type="scientific">Triticum aestivum</name>
    <name type="common">Wheat</name>
    <dbReference type="NCBI Taxonomy" id="4565"/>
    <lineage>
        <taxon>Eukaryota</taxon>
        <taxon>Viridiplantae</taxon>
        <taxon>Streptophyta</taxon>
        <taxon>Embryophyta</taxon>
        <taxon>Tracheophyta</taxon>
        <taxon>Spermatophyta</taxon>
        <taxon>Magnoliopsida</taxon>
        <taxon>Liliopsida</taxon>
        <taxon>Poales</taxon>
        <taxon>Poaceae</taxon>
        <taxon>BOP clade</taxon>
        <taxon>Pooideae</taxon>
        <taxon>Triticodae</taxon>
        <taxon>Triticeae</taxon>
        <taxon>Triticinae</taxon>
        <taxon>Triticum</taxon>
    </lineage>
</organism>
<keyword evidence="2" id="KW-0067">ATP-binding</keyword>
<name>A0A3B6R9T4_WHEAT</name>
<keyword evidence="1" id="KW-0547">Nucleotide-binding</keyword>
<dbReference type="Gramene" id="TraesSYM7A03G03788850.2">
    <property type="protein sequence ID" value="TraesSYM7A03G03788850.2"/>
    <property type="gene ID" value="TraesSYM7A03G03788850"/>
</dbReference>
<dbReference type="Gene3D" id="3.40.50.300">
    <property type="entry name" value="P-loop containing nucleotide triphosphate hydrolases"/>
    <property type="match status" value="1"/>
</dbReference>
<dbReference type="GeneID" id="123150845"/>
<evidence type="ECO:0000313" key="6">
    <source>
        <dbReference type="Proteomes" id="UP000019116"/>
    </source>
</evidence>